<evidence type="ECO:0000313" key="8">
    <source>
        <dbReference type="Proteomes" id="UP000005143"/>
    </source>
</evidence>
<evidence type="ECO:0000256" key="2">
    <source>
        <dbReference type="ARBA" id="ARBA00022692"/>
    </source>
</evidence>
<evidence type="ECO:0000313" key="7">
    <source>
        <dbReference type="EMBL" id="EHN10686.1"/>
    </source>
</evidence>
<organism evidence="7 8">
    <name type="scientific">Patulibacter medicamentivorans</name>
    <dbReference type="NCBI Taxonomy" id="1097667"/>
    <lineage>
        <taxon>Bacteria</taxon>
        <taxon>Bacillati</taxon>
        <taxon>Actinomycetota</taxon>
        <taxon>Thermoleophilia</taxon>
        <taxon>Solirubrobacterales</taxon>
        <taxon>Patulibacteraceae</taxon>
        <taxon>Patulibacter</taxon>
    </lineage>
</organism>
<keyword evidence="5" id="KW-0813">Transport</keyword>
<dbReference type="OrthoDB" id="9255971at2"/>
<dbReference type="PANTHER" id="PTHR43229:SF2">
    <property type="entry name" value="NODULATION PROTEIN J"/>
    <property type="match status" value="1"/>
</dbReference>
<keyword evidence="8" id="KW-1185">Reference proteome</keyword>
<dbReference type="InterPro" id="IPR013525">
    <property type="entry name" value="ABC2_TM"/>
</dbReference>
<feature type="transmembrane region" description="Helical" evidence="5">
    <location>
        <begin position="172"/>
        <end position="190"/>
    </location>
</feature>
<comment type="similarity">
    <text evidence="5">Belongs to the ABC-2 integral membrane protein family.</text>
</comment>
<keyword evidence="2 5" id="KW-0812">Transmembrane</keyword>
<protein>
    <recommendedName>
        <fullName evidence="5">Transport permease protein</fullName>
    </recommendedName>
</protein>
<evidence type="ECO:0000256" key="5">
    <source>
        <dbReference type="RuleBase" id="RU361157"/>
    </source>
</evidence>
<feature type="transmembrane region" description="Helical" evidence="5">
    <location>
        <begin position="138"/>
        <end position="165"/>
    </location>
</feature>
<dbReference type="PIRSF" id="PIRSF006648">
    <property type="entry name" value="DrrB"/>
    <property type="match status" value="1"/>
</dbReference>
<feature type="transmembrane region" description="Helical" evidence="5">
    <location>
        <begin position="110"/>
        <end position="132"/>
    </location>
</feature>
<dbReference type="Proteomes" id="UP000005143">
    <property type="component" value="Unassembled WGS sequence"/>
</dbReference>
<gene>
    <name evidence="7" type="ORF">PAI11_24370</name>
</gene>
<dbReference type="AlphaFoldDB" id="H0E6I7"/>
<dbReference type="InterPro" id="IPR000412">
    <property type="entry name" value="ABC_2_transport"/>
</dbReference>
<comment type="subcellular location">
    <subcellularLocation>
        <location evidence="5">Cell membrane</location>
        <topology evidence="5">Multi-pass membrane protein</topology>
    </subcellularLocation>
    <subcellularLocation>
        <location evidence="1">Membrane</location>
        <topology evidence="1">Multi-pass membrane protein</topology>
    </subcellularLocation>
</comment>
<name>H0E6I7_9ACTN</name>
<feature type="transmembrane region" description="Helical" evidence="5">
    <location>
        <begin position="62"/>
        <end position="83"/>
    </location>
</feature>
<feature type="domain" description="ABC transmembrane type-2" evidence="6">
    <location>
        <begin position="24"/>
        <end position="263"/>
    </location>
</feature>
<feature type="transmembrane region" description="Helical" evidence="5">
    <location>
        <begin position="238"/>
        <end position="256"/>
    </location>
</feature>
<dbReference type="GO" id="GO:0140359">
    <property type="term" value="F:ABC-type transporter activity"/>
    <property type="evidence" value="ECO:0007669"/>
    <property type="project" value="InterPro"/>
</dbReference>
<proteinExistence type="inferred from homology"/>
<evidence type="ECO:0000259" key="6">
    <source>
        <dbReference type="PROSITE" id="PS51012"/>
    </source>
</evidence>
<evidence type="ECO:0000256" key="4">
    <source>
        <dbReference type="ARBA" id="ARBA00023136"/>
    </source>
</evidence>
<keyword evidence="5" id="KW-1003">Cell membrane</keyword>
<dbReference type="PROSITE" id="PS51012">
    <property type="entry name" value="ABC_TM2"/>
    <property type="match status" value="1"/>
</dbReference>
<dbReference type="EMBL" id="AGUD01000205">
    <property type="protein sequence ID" value="EHN10686.1"/>
    <property type="molecule type" value="Genomic_DNA"/>
</dbReference>
<reference evidence="7 8" key="1">
    <citation type="journal article" date="2013" name="Biodegradation">
        <title>Quantitative proteomic analysis of ibuprofen-degrading Patulibacter sp. strain I11.</title>
        <authorList>
            <person name="Almeida B."/>
            <person name="Kjeldal H."/>
            <person name="Lolas I."/>
            <person name="Knudsen A.D."/>
            <person name="Carvalho G."/>
            <person name="Nielsen K.L."/>
            <person name="Barreto Crespo M.T."/>
            <person name="Stensballe A."/>
            <person name="Nielsen J.L."/>
        </authorList>
    </citation>
    <scope>NUCLEOTIDE SEQUENCE [LARGE SCALE GENOMIC DNA]</scope>
    <source>
        <strain evidence="7 8">I11</strain>
    </source>
</reference>
<dbReference type="Pfam" id="PF01061">
    <property type="entry name" value="ABC2_membrane"/>
    <property type="match status" value="1"/>
</dbReference>
<feature type="transmembrane region" description="Helical" evidence="5">
    <location>
        <begin position="24"/>
        <end position="42"/>
    </location>
</feature>
<evidence type="ECO:0000256" key="1">
    <source>
        <dbReference type="ARBA" id="ARBA00004141"/>
    </source>
</evidence>
<dbReference type="InterPro" id="IPR051784">
    <property type="entry name" value="Nod_factor_ABC_transporter"/>
</dbReference>
<dbReference type="RefSeq" id="WP_007575400.1">
    <property type="nucleotide sequence ID" value="NZ_AGUD01000205.1"/>
</dbReference>
<keyword evidence="3 5" id="KW-1133">Transmembrane helix</keyword>
<evidence type="ECO:0000256" key="3">
    <source>
        <dbReference type="ARBA" id="ARBA00022989"/>
    </source>
</evidence>
<dbReference type="InterPro" id="IPR047817">
    <property type="entry name" value="ABC2_TM_bact-type"/>
</dbReference>
<accession>H0E6I7</accession>
<sequence length="267" mass="28538">MSTTLAQSRHFAYRALLSLWRQPWWIAVTLIQPIVWLVLFGALFKSVTQIPGFAGDDFTQFIAPGVIVMTAFFSAGWAGMGLLNDMQAGVVDRFLVTPASRSAQLIGRTAQGAVTVIVQSLIIVGLALLLGASFPGGVIGILVLLLVAVLLAVAVAALSYALALASGKEETVIAVMNFFMLPLTFLSTSFQQKQLMPDWMQTVTDLNPLNWGIEAARSATLDVPVDLSAGGGADWGEIGLRAGGLVVLALACLWVTNRAFRAYQRQV</sequence>
<comment type="caution">
    <text evidence="7">The sequence shown here is derived from an EMBL/GenBank/DDBJ whole genome shotgun (WGS) entry which is preliminary data.</text>
</comment>
<dbReference type="GO" id="GO:0043190">
    <property type="term" value="C:ATP-binding cassette (ABC) transporter complex"/>
    <property type="evidence" value="ECO:0007669"/>
    <property type="project" value="InterPro"/>
</dbReference>
<keyword evidence="4 5" id="KW-0472">Membrane</keyword>
<dbReference type="PANTHER" id="PTHR43229">
    <property type="entry name" value="NODULATION PROTEIN J"/>
    <property type="match status" value="1"/>
</dbReference>